<dbReference type="AlphaFoldDB" id="A0A081BB61"/>
<protein>
    <submittedName>
        <fullName evidence="1">Conserved protein</fullName>
    </submittedName>
</protein>
<gene>
    <name evidence="1" type="ORF">M2A_1778</name>
</gene>
<name>A0A081BB61_9HYPH</name>
<dbReference type="RefSeq" id="WP_045446032.1">
    <property type="nucleotide sequence ID" value="NZ_BBIO01000008.1"/>
</dbReference>
<dbReference type="InterPro" id="IPR010626">
    <property type="entry name" value="DUF1217"/>
</dbReference>
<reference evidence="1 2" key="1">
    <citation type="submission" date="2014-07" db="EMBL/GenBank/DDBJ databases">
        <title>Tepidicaulis marinum gen. nov., sp. nov., a novel marine bacterium denitrifying nitrate to nitrous oxide strictly under microaerobic conditions.</title>
        <authorList>
            <person name="Takeuchi M."/>
            <person name="Yamagishi T."/>
            <person name="Kamagata Y."/>
            <person name="Oshima K."/>
            <person name="Hattori M."/>
            <person name="Katayama T."/>
            <person name="Hanada S."/>
            <person name="Tamaki H."/>
            <person name="Marumo K."/>
            <person name="Maeda H."/>
            <person name="Nedachi M."/>
            <person name="Iwasaki W."/>
            <person name="Suwa Y."/>
            <person name="Sakata S."/>
        </authorList>
    </citation>
    <scope>NUCLEOTIDE SEQUENCE [LARGE SCALE GENOMIC DNA]</scope>
    <source>
        <strain evidence="1 2">MA2</strain>
    </source>
</reference>
<dbReference type="Gene3D" id="1.10.3700.10">
    <property type="entry name" value="AGR C 984p-like"/>
    <property type="match status" value="1"/>
</dbReference>
<dbReference type="eggNOG" id="ENOG502ZBJH">
    <property type="taxonomic scope" value="Bacteria"/>
</dbReference>
<sequence length="264" mass="29935">MSTLTEYAQIGRTYSQQLGAIAKEGFVQREVDYFRANISKISTGDELIDDYRLYTFAMKAFGLESQTYAKGLMRKVFDEGVVNDRSIANRLQDSAFKEIAEAFGFAETGNLNMLIHKNVDAVVEKYLKLELEERIGESNQGVRLAIYFERKIAEVDNWYEIIGDAALYETVRTMMGLPQEFVSTNIDRQVEYFENRIPLEDLKDPKKLDKWMQRFTAMWDVVQGPQSGIDLAANGIAPIQPLGSAPAIVSIDPSLLADLSKYRL</sequence>
<accession>A0A081BB61</accession>
<dbReference type="InterPro" id="IPR023157">
    <property type="entry name" value="AGR-C-984p-like_sf"/>
</dbReference>
<dbReference type="EMBL" id="BBIO01000008">
    <property type="protein sequence ID" value="GAK45279.1"/>
    <property type="molecule type" value="Genomic_DNA"/>
</dbReference>
<comment type="caution">
    <text evidence="1">The sequence shown here is derived from an EMBL/GenBank/DDBJ whole genome shotgun (WGS) entry which is preliminary data.</text>
</comment>
<dbReference type="Proteomes" id="UP000028702">
    <property type="component" value="Unassembled WGS sequence"/>
</dbReference>
<evidence type="ECO:0000313" key="2">
    <source>
        <dbReference type="Proteomes" id="UP000028702"/>
    </source>
</evidence>
<dbReference type="STRING" id="1333998.M2A_1778"/>
<dbReference type="SUPFAM" id="SSF158837">
    <property type="entry name" value="AGR C 984p-like"/>
    <property type="match status" value="1"/>
</dbReference>
<evidence type="ECO:0000313" key="1">
    <source>
        <dbReference type="EMBL" id="GAK45279.1"/>
    </source>
</evidence>
<organism evidence="1 2">
    <name type="scientific">Tepidicaulis marinus</name>
    <dbReference type="NCBI Taxonomy" id="1333998"/>
    <lineage>
        <taxon>Bacteria</taxon>
        <taxon>Pseudomonadati</taxon>
        <taxon>Pseudomonadota</taxon>
        <taxon>Alphaproteobacteria</taxon>
        <taxon>Hyphomicrobiales</taxon>
        <taxon>Parvibaculaceae</taxon>
        <taxon>Tepidicaulis</taxon>
    </lineage>
</organism>
<keyword evidence="2" id="KW-1185">Reference proteome</keyword>
<dbReference type="Pfam" id="PF06748">
    <property type="entry name" value="DUF1217"/>
    <property type="match status" value="1"/>
</dbReference>
<proteinExistence type="predicted"/>